<dbReference type="Proteomes" id="UP000578449">
    <property type="component" value="Unassembled WGS sequence"/>
</dbReference>
<gene>
    <name evidence="1" type="ORF">HNP84_004360</name>
</gene>
<dbReference type="RefSeq" id="WP_185051505.1">
    <property type="nucleotide sequence ID" value="NZ_BAABIX010000007.1"/>
</dbReference>
<proteinExistence type="predicted"/>
<dbReference type="InterPro" id="IPR054632">
    <property type="entry name" value="Aroma_sacti_dom"/>
</dbReference>
<dbReference type="AlphaFoldDB" id="A0A840P4N0"/>
<protein>
    <recommendedName>
        <fullName evidence="3">MarR family transcriptional regulator</fullName>
    </recommendedName>
</protein>
<name>A0A840P4N0_9ACTN</name>
<sequence>MNAHDDGAPRQPFDALAILRDAGHPVDMLTERQRQVFAGLTRPEVELLNSIKSRLDAAADEVEGHDLKLV</sequence>
<evidence type="ECO:0000313" key="2">
    <source>
        <dbReference type="Proteomes" id="UP000578449"/>
    </source>
</evidence>
<dbReference type="EMBL" id="JACHGN010000008">
    <property type="protein sequence ID" value="MBB5134628.1"/>
    <property type="molecule type" value="Genomic_DNA"/>
</dbReference>
<evidence type="ECO:0008006" key="3">
    <source>
        <dbReference type="Google" id="ProtNLM"/>
    </source>
</evidence>
<reference evidence="1 2" key="1">
    <citation type="submission" date="2020-08" db="EMBL/GenBank/DDBJ databases">
        <title>Genomic Encyclopedia of Type Strains, Phase IV (KMG-IV): sequencing the most valuable type-strain genomes for metagenomic binning, comparative biology and taxonomic classification.</title>
        <authorList>
            <person name="Goeker M."/>
        </authorList>
    </citation>
    <scope>NUCLEOTIDE SEQUENCE [LARGE SCALE GENOMIC DNA]</scope>
    <source>
        <strain evidence="1 2">DSM 45615</strain>
    </source>
</reference>
<evidence type="ECO:0000313" key="1">
    <source>
        <dbReference type="EMBL" id="MBB5134628.1"/>
    </source>
</evidence>
<dbReference type="NCBIfam" id="NF045560">
    <property type="entry name" value="aroma_sacti_dom"/>
    <property type="match status" value="1"/>
</dbReference>
<organism evidence="1 2">
    <name type="scientific">Thermocatellispora tengchongensis</name>
    <dbReference type="NCBI Taxonomy" id="1073253"/>
    <lineage>
        <taxon>Bacteria</taxon>
        <taxon>Bacillati</taxon>
        <taxon>Actinomycetota</taxon>
        <taxon>Actinomycetes</taxon>
        <taxon>Streptosporangiales</taxon>
        <taxon>Streptosporangiaceae</taxon>
        <taxon>Thermocatellispora</taxon>
    </lineage>
</organism>
<comment type="caution">
    <text evidence="1">The sequence shown here is derived from an EMBL/GenBank/DDBJ whole genome shotgun (WGS) entry which is preliminary data.</text>
</comment>
<accession>A0A840P4N0</accession>
<keyword evidence="2" id="KW-1185">Reference proteome</keyword>